<dbReference type="Proteomes" id="UP000075515">
    <property type="component" value="Unassembled WGS sequence"/>
</dbReference>
<reference evidence="2 3" key="1">
    <citation type="submission" date="2014-02" db="EMBL/GenBank/DDBJ databases">
        <title>The small core and large imbalanced accessory genome model reveals a collaborative survival strategy of Sorangium cellulosum strains in nature.</title>
        <authorList>
            <person name="Han K."/>
            <person name="Peng R."/>
            <person name="Blom J."/>
            <person name="Li Y.-Z."/>
        </authorList>
    </citation>
    <scope>NUCLEOTIDE SEQUENCE [LARGE SCALE GENOMIC DNA]</scope>
    <source>
        <strain evidence="2 3">So0149</strain>
    </source>
</reference>
<gene>
    <name evidence="2" type="ORF">BE18_11510</name>
</gene>
<comment type="caution">
    <text evidence="2">The sequence shown here is derived from an EMBL/GenBank/DDBJ whole genome shotgun (WGS) entry which is preliminary data.</text>
</comment>
<evidence type="ECO:0000256" key="1">
    <source>
        <dbReference type="SAM" id="MobiDB-lite"/>
    </source>
</evidence>
<evidence type="ECO:0000313" key="3">
    <source>
        <dbReference type="Proteomes" id="UP000075515"/>
    </source>
</evidence>
<protein>
    <submittedName>
        <fullName evidence="2">Uncharacterized protein</fullName>
    </submittedName>
</protein>
<name>A0A150SDQ1_SORCE</name>
<feature type="region of interest" description="Disordered" evidence="1">
    <location>
        <begin position="43"/>
        <end position="73"/>
    </location>
</feature>
<evidence type="ECO:0000313" key="2">
    <source>
        <dbReference type="EMBL" id="KYF90506.1"/>
    </source>
</evidence>
<organism evidence="2 3">
    <name type="scientific">Sorangium cellulosum</name>
    <name type="common">Polyangium cellulosum</name>
    <dbReference type="NCBI Taxonomy" id="56"/>
    <lineage>
        <taxon>Bacteria</taxon>
        <taxon>Pseudomonadati</taxon>
        <taxon>Myxococcota</taxon>
        <taxon>Polyangia</taxon>
        <taxon>Polyangiales</taxon>
        <taxon>Polyangiaceae</taxon>
        <taxon>Sorangium</taxon>
    </lineage>
</organism>
<dbReference type="EMBL" id="JEMC01002123">
    <property type="protein sequence ID" value="KYF90506.1"/>
    <property type="molecule type" value="Genomic_DNA"/>
</dbReference>
<sequence>MVRQLEEVMLDAPDAVSEKGFFSRGGTLRDGQLFPALRQTAAAGGVCRGRQPEREGDEPQASQQRRPRTRAML</sequence>
<accession>A0A150SDQ1</accession>
<proteinExistence type="predicted"/>
<dbReference type="AlphaFoldDB" id="A0A150SDQ1"/>